<dbReference type="Gene3D" id="2.30.30.140">
    <property type="match status" value="1"/>
</dbReference>
<dbReference type="EMBL" id="SPLM01000145">
    <property type="protein sequence ID" value="TMW56546.1"/>
    <property type="molecule type" value="Genomic_DNA"/>
</dbReference>
<protein>
    <recommendedName>
        <fullName evidence="3">Tudor domain-containing protein</fullName>
    </recommendedName>
</protein>
<reference evidence="1" key="1">
    <citation type="submission" date="2019-03" db="EMBL/GenBank/DDBJ databases">
        <title>Long read genome sequence of the mycoparasitic Pythium oligandrum ATCC 38472 isolated from sugarbeet rhizosphere.</title>
        <authorList>
            <person name="Gaulin E."/>
        </authorList>
    </citation>
    <scope>NUCLEOTIDE SEQUENCE</scope>
    <source>
        <strain evidence="1">ATCC 38472_TT</strain>
    </source>
</reference>
<accession>A0A8K1C501</accession>
<proteinExistence type="predicted"/>
<dbReference type="Proteomes" id="UP000794436">
    <property type="component" value="Unassembled WGS sequence"/>
</dbReference>
<dbReference type="SUPFAM" id="SSF63748">
    <property type="entry name" value="Tudor/PWWP/MBT"/>
    <property type="match status" value="1"/>
</dbReference>
<comment type="caution">
    <text evidence="1">The sequence shown here is derived from an EMBL/GenBank/DDBJ whole genome shotgun (WGS) entry which is preliminary data.</text>
</comment>
<evidence type="ECO:0000313" key="1">
    <source>
        <dbReference type="EMBL" id="TMW56546.1"/>
    </source>
</evidence>
<dbReference type="AlphaFoldDB" id="A0A8K1C501"/>
<dbReference type="OrthoDB" id="79171at2759"/>
<organism evidence="1 2">
    <name type="scientific">Pythium oligandrum</name>
    <name type="common">Mycoparasitic fungus</name>
    <dbReference type="NCBI Taxonomy" id="41045"/>
    <lineage>
        <taxon>Eukaryota</taxon>
        <taxon>Sar</taxon>
        <taxon>Stramenopiles</taxon>
        <taxon>Oomycota</taxon>
        <taxon>Peronosporomycetes</taxon>
        <taxon>Pythiales</taxon>
        <taxon>Pythiaceae</taxon>
        <taxon>Pythium</taxon>
    </lineage>
</organism>
<sequence>MLRFALDAAEVQEYAQLQLLVQNRQLEDVGAVGRRVAVHWSEEMEWFNGKVSEASNSDGFLITYDDGDSEWVEASDLTRVLIHVENSIKSQSYASDAFEMAAASFSGQTVLIPRQYQPVLMDHFQPERVARPYKCVASNHVGSILVARADFYRSRPYLHNATLECSMVVSNLDDCVLYKEYICG</sequence>
<evidence type="ECO:0000313" key="2">
    <source>
        <dbReference type="Proteomes" id="UP000794436"/>
    </source>
</evidence>
<name>A0A8K1C501_PYTOL</name>
<gene>
    <name evidence="1" type="ORF">Poli38472_006556</name>
</gene>
<evidence type="ECO:0008006" key="3">
    <source>
        <dbReference type="Google" id="ProtNLM"/>
    </source>
</evidence>
<keyword evidence="2" id="KW-1185">Reference proteome</keyword>